<evidence type="ECO:0000256" key="7">
    <source>
        <dbReference type="RuleBase" id="RU004262"/>
    </source>
</evidence>
<dbReference type="Proteomes" id="UP000291343">
    <property type="component" value="Unassembled WGS sequence"/>
</dbReference>
<comment type="caution">
    <text evidence="9">The sequence shown here is derived from an EMBL/GenBank/DDBJ whole genome shotgun (WGS) entry which is preliminary data.</text>
</comment>
<feature type="domain" description="Lipase" evidence="8">
    <location>
        <begin position="73"/>
        <end position="388"/>
    </location>
</feature>
<dbReference type="GO" id="GO:0046872">
    <property type="term" value="F:metal ion binding"/>
    <property type="evidence" value="ECO:0007669"/>
    <property type="project" value="UniProtKB-KW"/>
</dbReference>
<feature type="active site" description="Charge relay system" evidence="5">
    <location>
        <position position="250"/>
    </location>
</feature>
<evidence type="ECO:0000256" key="6">
    <source>
        <dbReference type="PIRSR" id="PIRSR000865-2"/>
    </source>
</evidence>
<sequence>MRDILNSTGNVFLQTILYLTNTNFTADNRIDPSSLMSTADEVLQNSLYNVEKGVGFWGNYIMRTDDRNVAVKCYDKLGCYSINPPWTDVSRPVSKYPEPPEKVSPKYCLYTRHNRHTCQQLIYTSPKTIYRSYLMPTHKAYFIAHGFLENGEKDWIKNLTAELLERYDVNVISVDWGNGSSPPYTQAVANIRLVGTITAHLIHTMSTLVGLKAEFCHVIGHSLGAHLAGYVGSTLQQKFRQKLGRITGLDPAEPHFSKTDPIVRLDPSDANYVDIIHSDATPFIKGGLGMDEPIGHLDFYPNGGENQPGCDKGLMKYIHQEENSFFKGMRKFLGCDHVRSLQFFNESVNTHCKFIAIECDTWENFIAGECFECSENRICASLGMNSFHTVQRETAGSGVMDSAFSRSLVKLYTITGPQQPFCRDLYRITVAISSSEESLEHDGEVGQFKIELIGEGGIKTEPLNVFKEQYFKPGEVTRQVIAGSYVGRVESAILHWTHQMFWLLSLRFQTPKVHLGYVIVDYIQDLKVQSIKLCPEKEEILSGRSIELFAC</sequence>
<dbReference type="InterPro" id="IPR000734">
    <property type="entry name" value="TAG_lipase"/>
</dbReference>
<dbReference type="InterPro" id="IPR016272">
    <property type="entry name" value="Lipase_LIPH"/>
</dbReference>
<dbReference type="PRINTS" id="PR00823">
    <property type="entry name" value="PANCLIPASE"/>
</dbReference>
<evidence type="ECO:0000259" key="8">
    <source>
        <dbReference type="Pfam" id="PF00151"/>
    </source>
</evidence>
<evidence type="ECO:0000256" key="5">
    <source>
        <dbReference type="PIRSR" id="PIRSR000865-1"/>
    </source>
</evidence>
<dbReference type="PANTHER" id="PTHR11610:SF185">
    <property type="entry name" value="LD47264P"/>
    <property type="match status" value="1"/>
</dbReference>
<evidence type="ECO:0000313" key="9">
    <source>
        <dbReference type="EMBL" id="RZF34221.1"/>
    </source>
</evidence>
<dbReference type="InterPro" id="IPR002331">
    <property type="entry name" value="Lipase_panc"/>
</dbReference>
<proteinExistence type="inferred from homology"/>
<reference evidence="9 10" key="1">
    <citation type="journal article" date="2017" name="Gigascience">
        <title>Genome sequence of the small brown planthopper, Laodelphax striatellus.</title>
        <authorList>
            <person name="Zhu J."/>
            <person name="Jiang F."/>
            <person name="Wang X."/>
            <person name="Yang P."/>
            <person name="Bao Y."/>
            <person name="Zhao W."/>
            <person name="Wang W."/>
            <person name="Lu H."/>
            <person name="Wang Q."/>
            <person name="Cui N."/>
            <person name="Li J."/>
            <person name="Chen X."/>
            <person name="Luo L."/>
            <person name="Yu J."/>
            <person name="Kang L."/>
            <person name="Cui F."/>
        </authorList>
    </citation>
    <scope>NUCLEOTIDE SEQUENCE [LARGE SCALE GENOMIC DNA]</scope>
    <source>
        <strain evidence="9">Lst14</strain>
    </source>
</reference>
<dbReference type="InterPro" id="IPR033906">
    <property type="entry name" value="Lipase_N"/>
</dbReference>
<keyword evidence="6" id="KW-0106">Calcium</keyword>
<dbReference type="InParanoid" id="A0A482WM13"/>
<dbReference type="GO" id="GO:0016042">
    <property type="term" value="P:lipid catabolic process"/>
    <property type="evidence" value="ECO:0007669"/>
    <property type="project" value="TreeGrafter"/>
</dbReference>
<feature type="binding site" evidence="6">
    <location>
        <position position="269"/>
    </location>
    <ligand>
        <name>Ca(2+)</name>
        <dbReference type="ChEBI" id="CHEBI:29108"/>
    </ligand>
</feature>
<dbReference type="SUPFAM" id="SSF53474">
    <property type="entry name" value="alpha/beta-Hydrolases"/>
    <property type="match status" value="1"/>
</dbReference>
<keyword evidence="6" id="KW-0479">Metal-binding</keyword>
<feature type="binding site" evidence="6">
    <location>
        <position position="264"/>
    </location>
    <ligand>
        <name>Ca(2+)</name>
        <dbReference type="ChEBI" id="CHEBI:29108"/>
    </ligand>
</feature>
<gene>
    <name evidence="9" type="ORF">LSTR_LSTR010541</name>
</gene>
<dbReference type="Gene3D" id="2.60.60.20">
    <property type="entry name" value="PLAT/LH2 domain"/>
    <property type="match status" value="1"/>
</dbReference>
<comment type="similarity">
    <text evidence="2 7">Belongs to the AB hydrolase superfamily. Lipase family.</text>
</comment>
<keyword evidence="4" id="KW-1015">Disulfide bond</keyword>
<dbReference type="STRING" id="195883.A0A482WM13"/>
<feature type="active site" description="Charge relay system" evidence="5">
    <location>
        <position position="337"/>
    </location>
</feature>
<dbReference type="PRINTS" id="PR00821">
    <property type="entry name" value="TAGLIPASE"/>
</dbReference>
<dbReference type="InterPro" id="IPR013818">
    <property type="entry name" value="Lipase"/>
</dbReference>
<dbReference type="PIRSF" id="PIRSF000865">
    <property type="entry name" value="Lipoprotein_lipase_LIPH"/>
    <property type="match status" value="1"/>
</dbReference>
<keyword evidence="3" id="KW-0964">Secreted</keyword>
<evidence type="ECO:0000256" key="4">
    <source>
        <dbReference type="ARBA" id="ARBA00023157"/>
    </source>
</evidence>
<keyword evidence="10" id="KW-1185">Reference proteome</keyword>
<dbReference type="GO" id="GO:0004806">
    <property type="term" value="F:triacylglycerol lipase activity"/>
    <property type="evidence" value="ECO:0007669"/>
    <property type="project" value="InterPro"/>
</dbReference>
<feature type="active site" description="Nucleophile" evidence="5">
    <location>
        <position position="222"/>
    </location>
</feature>
<name>A0A482WM13_LAOST</name>
<evidence type="ECO:0000256" key="2">
    <source>
        <dbReference type="ARBA" id="ARBA00010701"/>
    </source>
</evidence>
<accession>A0A482WM13</accession>
<dbReference type="InterPro" id="IPR029058">
    <property type="entry name" value="AB_hydrolase_fold"/>
</dbReference>
<dbReference type="FunCoup" id="A0A482WM13">
    <property type="interactions" value="16"/>
</dbReference>
<comment type="subcellular location">
    <subcellularLocation>
        <location evidence="1">Secreted</location>
    </subcellularLocation>
</comment>
<feature type="binding site" evidence="6">
    <location>
        <position position="266"/>
    </location>
    <ligand>
        <name>Ca(2+)</name>
        <dbReference type="ChEBI" id="CHEBI:29108"/>
    </ligand>
</feature>
<dbReference type="CDD" id="cd00707">
    <property type="entry name" value="Pancreat_lipase_like"/>
    <property type="match status" value="1"/>
</dbReference>
<dbReference type="Pfam" id="PF00151">
    <property type="entry name" value="Lipase"/>
    <property type="match status" value="1"/>
</dbReference>
<dbReference type="AlphaFoldDB" id="A0A482WM13"/>
<dbReference type="GO" id="GO:0005615">
    <property type="term" value="C:extracellular space"/>
    <property type="evidence" value="ECO:0007669"/>
    <property type="project" value="TreeGrafter"/>
</dbReference>
<dbReference type="FunFam" id="3.40.50.1820:FF:000033">
    <property type="entry name" value="Pancreatic triacylglycerol lipase"/>
    <property type="match status" value="1"/>
</dbReference>
<evidence type="ECO:0000313" key="10">
    <source>
        <dbReference type="Proteomes" id="UP000291343"/>
    </source>
</evidence>
<dbReference type="PANTHER" id="PTHR11610">
    <property type="entry name" value="LIPASE"/>
    <property type="match status" value="1"/>
</dbReference>
<dbReference type="SMR" id="A0A482WM13"/>
<organism evidence="9 10">
    <name type="scientific">Laodelphax striatellus</name>
    <name type="common">Small brown planthopper</name>
    <name type="synonym">Delphax striatella</name>
    <dbReference type="NCBI Taxonomy" id="195883"/>
    <lineage>
        <taxon>Eukaryota</taxon>
        <taxon>Metazoa</taxon>
        <taxon>Ecdysozoa</taxon>
        <taxon>Arthropoda</taxon>
        <taxon>Hexapoda</taxon>
        <taxon>Insecta</taxon>
        <taxon>Pterygota</taxon>
        <taxon>Neoptera</taxon>
        <taxon>Paraneoptera</taxon>
        <taxon>Hemiptera</taxon>
        <taxon>Auchenorrhyncha</taxon>
        <taxon>Fulgoroidea</taxon>
        <taxon>Delphacidae</taxon>
        <taxon>Criomorphinae</taxon>
        <taxon>Laodelphax</taxon>
    </lineage>
</organism>
<dbReference type="EMBL" id="QKKF02032379">
    <property type="protein sequence ID" value="RZF34221.1"/>
    <property type="molecule type" value="Genomic_DNA"/>
</dbReference>
<evidence type="ECO:0000256" key="1">
    <source>
        <dbReference type="ARBA" id="ARBA00004613"/>
    </source>
</evidence>
<protein>
    <recommendedName>
        <fullName evidence="8">Lipase domain-containing protein</fullName>
    </recommendedName>
</protein>
<evidence type="ECO:0000256" key="3">
    <source>
        <dbReference type="ARBA" id="ARBA00022525"/>
    </source>
</evidence>
<dbReference type="Gene3D" id="3.40.50.1820">
    <property type="entry name" value="alpha/beta hydrolase"/>
    <property type="match status" value="1"/>
</dbReference>
<dbReference type="OrthoDB" id="199913at2759"/>